<organism evidence="2 3">
    <name type="scientific">Desulfolutivibrio sulfodismutans</name>
    <dbReference type="NCBI Taxonomy" id="63561"/>
    <lineage>
        <taxon>Bacteria</taxon>
        <taxon>Pseudomonadati</taxon>
        <taxon>Thermodesulfobacteriota</taxon>
        <taxon>Desulfovibrionia</taxon>
        <taxon>Desulfovibrionales</taxon>
        <taxon>Desulfovibrionaceae</taxon>
        <taxon>Desulfolutivibrio</taxon>
    </lineage>
</organism>
<feature type="transmembrane region" description="Helical" evidence="1">
    <location>
        <begin position="275"/>
        <end position="299"/>
    </location>
</feature>
<dbReference type="EMBL" id="JAAGRQ010000012">
    <property type="protein sequence ID" value="NDY56019.1"/>
    <property type="molecule type" value="Genomic_DNA"/>
</dbReference>
<protein>
    <recommendedName>
        <fullName evidence="4">Glycosyltransferase RgtA/B/C/D-like domain-containing protein</fullName>
    </recommendedName>
</protein>
<keyword evidence="1" id="KW-0472">Membrane</keyword>
<sequence length="552" mass="59913">MTGTSERTASLTDAALVFLLSALVFAVAHRHGLASPFVINDDARQQIYWMQRYQDAALYPASLLNDFAAAYVPVGVKALYAAASPIANPLFFSKLVTGILYCATALAFFGIGRTVGGRSLGYFCAASVWLLPFFLKNISGGLSRSFAAPLLALFLLAWLRKSRVGMAFGLIAQAATIPYMCVLSTGSCLLAYAVSRLRRLPRPPFPGRLPDFLVIAACAGTVYAMNHGLEATGFGPLASVADMTGNPAFSAAGRLDLYPLPNPFFDLIYTPFEGIGLFLDIGLFPGILSLAAIAAVVVVGARRADYTPLDLCRQPVISLLLGSLVLYLAARLLALRLFVPDRYVSYSLNMLYALALAFFFHAALAPVLSRRWATAGLLALSVGLGAFRLTDAGLYDYGDQAALYAAVRQTPTDAVFAGHPELMDNVLTFGRRNVQASFELAHPWMTGYWRQYEPRLDDLFTAYYASDAQTVRDFANKYGVDYLIANEADFSREFLAGQPFFAPFDQTIRDLAASATSRRRGFILLDREAFPGIQVSEGVRLIPLRSAPAAGF</sequence>
<reference evidence="2 3" key="1">
    <citation type="submission" date="2020-02" db="EMBL/GenBank/DDBJ databases">
        <title>Comparative genomics of sulfur disproportionating microorganisms.</title>
        <authorList>
            <person name="Ward L.M."/>
            <person name="Bertran E."/>
            <person name="Johnston D.T."/>
        </authorList>
    </citation>
    <scope>NUCLEOTIDE SEQUENCE [LARGE SCALE GENOMIC DNA]</scope>
    <source>
        <strain evidence="2 3">DSM 3696</strain>
    </source>
</reference>
<dbReference type="AlphaFoldDB" id="A0A7K3NLF2"/>
<evidence type="ECO:0008006" key="4">
    <source>
        <dbReference type="Google" id="ProtNLM"/>
    </source>
</evidence>
<name>A0A7K3NLF2_9BACT</name>
<dbReference type="Proteomes" id="UP000469724">
    <property type="component" value="Unassembled WGS sequence"/>
</dbReference>
<feature type="transmembrane region" description="Helical" evidence="1">
    <location>
        <begin position="311"/>
        <end position="330"/>
    </location>
</feature>
<evidence type="ECO:0000313" key="3">
    <source>
        <dbReference type="Proteomes" id="UP000469724"/>
    </source>
</evidence>
<keyword evidence="3" id="KW-1185">Reference proteome</keyword>
<gene>
    <name evidence="2" type="ORF">G3N56_04575</name>
</gene>
<feature type="transmembrane region" description="Helical" evidence="1">
    <location>
        <begin position="350"/>
        <end position="368"/>
    </location>
</feature>
<proteinExistence type="predicted"/>
<feature type="transmembrane region" description="Helical" evidence="1">
    <location>
        <begin position="171"/>
        <end position="194"/>
    </location>
</feature>
<keyword evidence="1" id="KW-1133">Transmembrane helix</keyword>
<keyword evidence="1" id="KW-0812">Transmembrane</keyword>
<accession>A0A7K3NLF2</accession>
<evidence type="ECO:0000313" key="2">
    <source>
        <dbReference type="EMBL" id="NDY56019.1"/>
    </source>
</evidence>
<dbReference type="RefSeq" id="WP_163301069.1">
    <property type="nucleotide sequence ID" value="NZ_JAAGRQ010000012.1"/>
</dbReference>
<evidence type="ECO:0000256" key="1">
    <source>
        <dbReference type="SAM" id="Phobius"/>
    </source>
</evidence>
<comment type="caution">
    <text evidence="2">The sequence shown here is derived from an EMBL/GenBank/DDBJ whole genome shotgun (WGS) entry which is preliminary data.</text>
</comment>
<feature type="transmembrane region" description="Helical" evidence="1">
    <location>
        <begin position="91"/>
        <end position="112"/>
    </location>
</feature>
<feature type="transmembrane region" description="Helical" evidence="1">
    <location>
        <begin position="141"/>
        <end position="159"/>
    </location>
</feature>